<name>A0A2V2MY98_9EURY</name>
<dbReference type="Proteomes" id="UP000245934">
    <property type="component" value="Unassembled WGS sequence"/>
</dbReference>
<evidence type="ECO:0000259" key="3">
    <source>
        <dbReference type="Pfam" id="PF00483"/>
    </source>
</evidence>
<dbReference type="EMBL" id="QGMZ01000024">
    <property type="protein sequence ID" value="PWR72912.1"/>
    <property type="molecule type" value="Genomic_DNA"/>
</dbReference>
<sequence>MKALILAGGRGSRLEEKTQCTNKCLLELHGKPVIEYNLKRACEAGVTEIVIVVGHCAEQIINRYGIDFQGTPIRYVIQLEQKGLVHAIDVCRDELGNDDFFLLLGDEVLTGTRIPAMVKEFQTQKPFVLCGVVHQPTREKISRTYTVLTGEDGRIFRLIEKPRVAVNDIQGTGHCIFNNEILQYIEKTPIHPVRGEKELPDLIQCAVDDGRLVTLFEIGSMYTNINFKDDLAEAVQLLHKT</sequence>
<dbReference type="InterPro" id="IPR005835">
    <property type="entry name" value="NTP_transferase_dom"/>
</dbReference>
<protein>
    <submittedName>
        <fullName evidence="4">Nucleotidyl transferase</fullName>
    </submittedName>
</protein>
<dbReference type="PANTHER" id="PTHR43584">
    <property type="entry name" value="NUCLEOTIDYL TRANSFERASE"/>
    <property type="match status" value="1"/>
</dbReference>
<keyword evidence="2" id="KW-0548">Nucleotidyltransferase</keyword>
<dbReference type="OrthoDB" id="15372at2157"/>
<comment type="caution">
    <text evidence="4">The sequence shown here is derived from an EMBL/GenBank/DDBJ whole genome shotgun (WGS) entry which is preliminary data.</text>
</comment>
<evidence type="ECO:0000256" key="1">
    <source>
        <dbReference type="ARBA" id="ARBA00022679"/>
    </source>
</evidence>
<evidence type="ECO:0000313" key="4">
    <source>
        <dbReference type="EMBL" id="PWR72912.1"/>
    </source>
</evidence>
<dbReference type="GO" id="GO:0016779">
    <property type="term" value="F:nucleotidyltransferase activity"/>
    <property type="evidence" value="ECO:0007669"/>
    <property type="project" value="UniProtKB-KW"/>
</dbReference>
<feature type="domain" description="Nucleotidyl transferase" evidence="3">
    <location>
        <begin position="2"/>
        <end position="213"/>
    </location>
</feature>
<dbReference type="AlphaFoldDB" id="A0A2V2MY98"/>
<dbReference type="SUPFAM" id="SSF53448">
    <property type="entry name" value="Nucleotide-diphospho-sugar transferases"/>
    <property type="match status" value="1"/>
</dbReference>
<dbReference type="InterPro" id="IPR050065">
    <property type="entry name" value="GlmU-like"/>
</dbReference>
<accession>A0A2V2MY98</accession>
<keyword evidence="1 4" id="KW-0808">Transferase</keyword>
<organism evidence="4 5">
    <name type="scientific">Methanospirillum stamsii</name>
    <dbReference type="NCBI Taxonomy" id="1277351"/>
    <lineage>
        <taxon>Archaea</taxon>
        <taxon>Methanobacteriati</taxon>
        <taxon>Methanobacteriota</taxon>
        <taxon>Stenosarchaea group</taxon>
        <taxon>Methanomicrobia</taxon>
        <taxon>Methanomicrobiales</taxon>
        <taxon>Methanospirillaceae</taxon>
        <taxon>Methanospirillum</taxon>
    </lineage>
</organism>
<gene>
    <name evidence="4" type="ORF">DLD82_11630</name>
</gene>
<dbReference type="RefSeq" id="WP_109941296.1">
    <property type="nucleotide sequence ID" value="NZ_CP176366.1"/>
</dbReference>
<dbReference type="Gene3D" id="3.90.550.10">
    <property type="entry name" value="Spore Coat Polysaccharide Biosynthesis Protein SpsA, Chain A"/>
    <property type="match status" value="1"/>
</dbReference>
<dbReference type="Pfam" id="PF00483">
    <property type="entry name" value="NTP_transferase"/>
    <property type="match status" value="1"/>
</dbReference>
<keyword evidence="5" id="KW-1185">Reference proteome</keyword>
<evidence type="ECO:0000256" key="2">
    <source>
        <dbReference type="ARBA" id="ARBA00022695"/>
    </source>
</evidence>
<dbReference type="PANTHER" id="PTHR43584:SF8">
    <property type="entry name" value="N-ACETYLMURAMATE ALPHA-1-PHOSPHATE URIDYLYLTRANSFERASE"/>
    <property type="match status" value="1"/>
</dbReference>
<dbReference type="GeneID" id="97609120"/>
<dbReference type="InterPro" id="IPR029044">
    <property type="entry name" value="Nucleotide-diphossugar_trans"/>
</dbReference>
<proteinExistence type="predicted"/>
<reference evidence="4 5" key="1">
    <citation type="submission" date="2018-05" db="EMBL/GenBank/DDBJ databases">
        <title>Draft genome of Methanospirillum stamsii Pt1.</title>
        <authorList>
            <person name="Dueholm M.S."/>
            <person name="Nielsen P.H."/>
            <person name="Bakmann L.F."/>
            <person name="Otzen D.E."/>
        </authorList>
    </citation>
    <scope>NUCLEOTIDE SEQUENCE [LARGE SCALE GENOMIC DNA]</scope>
    <source>
        <strain evidence="4 5">Pt1</strain>
    </source>
</reference>
<evidence type="ECO:0000313" key="5">
    <source>
        <dbReference type="Proteomes" id="UP000245934"/>
    </source>
</evidence>